<dbReference type="WBParaSite" id="PSAMB.scaffold2828size21018.g19284.t1">
    <property type="protein sequence ID" value="PSAMB.scaffold2828size21018.g19284.t1"/>
    <property type="gene ID" value="PSAMB.scaffold2828size21018.g19284"/>
</dbReference>
<evidence type="ECO:0000256" key="1">
    <source>
        <dbReference type="SAM" id="MobiDB-lite"/>
    </source>
</evidence>
<protein>
    <submittedName>
        <fullName evidence="3">Uncharacterized protein</fullName>
    </submittedName>
</protein>
<dbReference type="Proteomes" id="UP000887566">
    <property type="component" value="Unplaced"/>
</dbReference>
<feature type="region of interest" description="Disordered" evidence="1">
    <location>
        <begin position="1"/>
        <end position="24"/>
    </location>
</feature>
<evidence type="ECO:0000313" key="2">
    <source>
        <dbReference type="Proteomes" id="UP000887566"/>
    </source>
</evidence>
<reference evidence="3" key="1">
    <citation type="submission" date="2022-11" db="UniProtKB">
        <authorList>
            <consortium name="WormBaseParasite"/>
        </authorList>
    </citation>
    <scope>IDENTIFICATION</scope>
</reference>
<dbReference type="AlphaFoldDB" id="A0A914VZH3"/>
<organism evidence="2 3">
    <name type="scientific">Plectus sambesii</name>
    <dbReference type="NCBI Taxonomy" id="2011161"/>
    <lineage>
        <taxon>Eukaryota</taxon>
        <taxon>Metazoa</taxon>
        <taxon>Ecdysozoa</taxon>
        <taxon>Nematoda</taxon>
        <taxon>Chromadorea</taxon>
        <taxon>Plectida</taxon>
        <taxon>Plectina</taxon>
        <taxon>Plectoidea</taxon>
        <taxon>Plectidae</taxon>
        <taxon>Plectus</taxon>
    </lineage>
</organism>
<evidence type="ECO:0000313" key="3">
    <source>
        <dbReference type="WBParaSite" id="PSAMB.scaffold2828size21018.g19284.t1"/>
    </source>
</evidence>
<accession>A0A914VZH3</accession>
<name>A0A914VZH3_9BILA</name>
<proteinExistence type="predicted"/>
<keyword evidence="2" id="KW-1185">Reference proteome</keyword>
<sequence length="77" mass="8744">MADIGGQPASGFQSMSERTRETLHDAVDKAKHFAHELKEKLLVEAPGKKYYGAEMGEDIRETEDFMLLKHRPTNKEP</sequence>